<feature type="binding site" evidence="4">
    <location>
        <position position="226"/>
    </location>
    <ligand>
        <name>Mg(2+)</name>
        <dbReference type="ChEBI" id="CHEBI:18420"/>
        <label>1</label>
        <note>catalytic</note>
    </ligand>
</feature>
<dbReference type="GO" id="GO:0007165">
    <property type="term" value="P:signal transduction"/>
    <property type="evidence" value="ECO:0007669"/>
    <property type="project" value="TreeGrafter"/>
</dbReference>
<organism evidence="5 6">
    <name type="scientific">Legionella brunensis</name>
    <dbReference type="NCBI Taxonomy" id="29422"/>
    <lineage>
        <taxon>Bacteria</taxon>
        <taxon>Pseudomonadati</taxon>
        <taxon>Pseudomonadota</taxon>
        <taxon>Gammaproteobacteria</taxon>
        <taxon>Legionellales</taxon>
        <taxon>Legionellaceae</taxon>
        <taxon>Legionella</taxon>
    </lineage>
</organism>
<evidence type="ECO:0000256" key="2">
    <source>
        <dbReference type="ARBA" id="ARBA00022723"/>
    </source>
</evidence>
<evidence type="ECO:0000256" key="3">
    <source>
        <dbReference type="ARBA" id="ARBA00022842"/>
    </source>
</evidence>
<dbReference type="GO" id="GO:0006020">
    <property type="term" value="P:inositol metabolic process"/>
    <property type="evidence" value="ECO:0007669"/>
    <property type="project" value="TreeGrafter"/>
</dbReference>
<comment type="caution">
    <text evidence="5">The sequence shown here is derived from an EMBL/GenBank/DDBJ whole genome shotgun (WGS) entry which is preliminary data.</text>
</comment>
<dbReference type="GO" id="GO:0046872">
    <property type="term" value="F:metal ion binding"/>
    <property type="evidence" value="ECO:0007669"/>
    <property type="project" value="UniProtKB-KW"/>
</dbReference>
<dbReference type="PROSITE" id="PS00630">
    <property type="entry name" value="IMP_2"/>
    <property type="match status" value="1"/>
</dbReference>
<feature type="binding site" evidence="4">
    <location>
        <position position="98"/>
    </location>
    <ligand>
        <name>Mg(2+)</name>
        <dbReference type="ChEBI" id="CHEBI:18420"/>
        <label>1</label>
        <note>catalytic</note>
    </ligand>
</feature>
<keyword evidence="5" id="KW-0378">Hydrolase</keyword>
<dbReference type="Gene3D" id="3.40.190.80">
    <property type="match status" value="1"/>
</dbReference>
<dbReference type="CDD" id="cd01638">
    <property type="entry name" value="CysQ"/>
    <property type="match status" value="1"/>
</dbReference>
<dbReference type="Pfam" id="PF00459">
    <property type="entry name" value="Inositol_P"/>
    <property type="match status" value="1"/>
</dbReference>
<reference evidence="5 6" key="1">
    <citation type="submission" date="2015-11" db="EMBL/GenBank/DDBJ databases">
        <title>Genomic analysis of 38 Legionella species identifies large and diverse effector repertoires.</title>
        <authorList>
            <person name="Burstein D."/>
            <person name="Amaro F."/>
            <person name="Zusman T."/>
            <person name="Lifshitz Z."/>
            <person name="Cohen O."/>
            <person name="Gilbert J.A."/>
            <person name="Pupko T."/>
            <person name="Shuman H.A."/>
            <person name="Segal G."/>
        </authorList>
    </citation>
    <scope>NUCLEOTIDE SEQUENCE [LARGE SCALE GENOMIC DNA]</scope>
    <source>
        <strain evidence="5 6">ATCC 43878</strain>
    </source>
</reference>
<dbReference type="InterPro" id="IPR020550">
    <property type="entry name" value="Inositol_monophosphatase_CS"/>
</dbReference>
<sequence length="278" mass="30554">MSEQQDHVTLENVSLDRELELAINLSQQAGSLVQTIRVKGYKVYDKGRHLGLVTDADKAASQLLLKEIAQAFPNDLIISEEEPIPPEDSNAKRIWFIDPIDGTNDFIAGSNEWSIMLGLAINGKPCLGVVYQADTNELYYATQGKGAFYSSSKETLNLQVRAISDLTQTILIQSRSHWSSKAQEVANQLGISHTLKYGSLGLKLGKIAKGEADLYFNFSGRCHLWDLCGPEIILQEAGGKVLLASGEQIIYGQGETLVKTNFVAATNKLANKIYHVLK</sequence>
<accession>A0A0W0S3V7</accession>
<dbReference type="STRING" id="29422.Lbru_2302"/>
<dbReference type="Gene3D" id="3.30.540.10">
    <property type="entry name" value="Fructose-1,6-Bisphosphatase, subunit A, domain 1"/>
    <property type="match status" value="1"/>
</dbReference>
<dbReference type="PATRIC" id="fig|29422.6.peg.2453"/>
<dbReference type="AlphaFoldDB" id="A0A0W0S3V7"/>
<dbReference type="PANTHER" id="PTHR20854:SF4">
    <property type="entry name" value="INOSITOL-1-MONOPHOSPHATASE-RELATED"/>
    <property type="match status" value="1"/>
</dbReference>
<dbReference type="PRINTS" id="PR00377">
    <property type="entry name" value="IMPHPHTASES"/>
</dbReference>
<evidence type="ECO:0000256" key="1">
    <source>
        <dbReference type="ARBA" id="ARBA00009759"/>
    </source>
</evidence>
<dbReference type="OrthoDB" id="9785695at2"/>
<dbReference type="EC" id="3.1.3.25" evidence="5"/>
<protein>
    <submittedName>
        <fullName evidence="5">Inositol monophosphatase</fullName>
        <ecNumber evidence="5">3.1.3.25</ecNumber>
    </submittedName>
</protein>
<dbReference type="Proteomes" id="UP000054742">
    <property type="component" value="Unassembled WGS sequence"/>
</dbReference>
<feature type="binding site" evidence="4">
    <location>
        <position position="101"/>
    </location>
    <ligand>
        <name>Mg(2+)</name>
        <dbReference type="ChEBI" id="CHEBI:18420"/>
        <label>1</label>
        <note>catalytic</note>
    </ligand>
</feature>
<feature type="binding site" evidence="4">
    <location>
        <position position="80"/>
    </location>
    <ligand>
        <name>Mg(2+)</name>
        <dbReference type="ChEBI" id="CHEBI:18420"/>
        <label>1</label>
        <note>catalytic</note>
    </ligand>
</feature>
<gene>
    <name evidence="5" type="primary">suhB_2</name>
    <name evidence="5" type="ORF">Lbru_2302</name>
</gene>
<evidence type="ECO:0000313" key="5">
    <source>
        <dbReference type="EMBL" id="KTC78010.1"/>
    </source>
</evidence>
<dbReference type="GO" id="GO:0008934">
    <property type="term" value="F:inositol monophosphate 1-phosphatase activity"/>
    <property type="evidence" value="ECO:0007669"/>
    <property type="project" value="TreeGrafter"/>
</dbReference>
<dbReference type="RefSeq" id="WP_058442293.1">
    <property type="nucleotide sequence ID" value="NZ_CAAAHU010000018.1"/>
</dbReference>
<dbReference type="EMBL" id="LNXV01000033">
    <property type="protein sequence ID" value="KTC78010.1"/>
    <property type="molecule type" value="Genomic_DNA"/>
</dbReference>
<feature type="binding site" evidence="4">
    <location>
        <position position="100"/>
    </location>
    <ligand>
        <name>Mg(2+)</name>
        <dbReference type="ChEBI" id="CHEBI:18420"/>
        <label>1</label>
        <note>catalytic</note>
    </ligand>
</feature>
<name>A0A0W0S3V7_9GAMM</name>
<dbReference type="PANTHER" id="PTHR20854">
    <property type="entry name" value="INOSITOL MONOPHOSPHATASE"/>
    <property type="match status" value="1"/>
</dbReference>
<dbReference type="SUPFAM" id="SSF56655">
    <property type="entry name" value="Carbohydrate phosphatase"/>
    <property type="match status" value="1"/>
</dbReference>
<dbReference type="GO" id="GO:0046854">
    <property type="term" value="P:phosphatidylinositol phosphate biosynthetic process"/>
    <property type="evidence" value="ECO:0007669"/>
    <property type="project" value="InterPro"/>
</dbReference>
<evidence type="ECO:0000256" key="4">
    <source>
        <dbReference type="PIRSR" id="PIRSR600760-2"/>
    </source>
</evidence>
<evidence type="ECO:0000313" key="6">
    <source>
        <dbReference type="Proteomes" id="UP000054742"/>
    </source>
</evidence>
<keyword evidence="2 4" id="KW-0479">Metal-binding</keyword>
<proteinExistence type="inferred from homology"/>
<keyword evidence="6" id="KW-1185">Reference proteome</keyword>
<dbReference type="InterPro" id="IPR000760">
    <property type="entry name" value="Inositol_monophosphatase-like"/>
</dbReference>
<keyword evidence="3 4" id="KW-0460">Magnesium</keyword>
<comment type="cofactor">
    <cofactor evidence="4">
        <name>Mg(2+)</name>
        <dbReference type="ChEBI" id="CHEBI:18420"/>
    </cofactor>
</comment>
<comment type="similarity">
    <text evidence="1">Belongs to the inositol monophosphatase superfamily.</text>
</comment>